<dbReference type="AlphaFoldDB" id="A0A1B1YB71"/>
<dbReference type="OrthoDB" id="9782052at2"/>
<name>A0A1B1YB71_THEST</name>
<evidence type="ECO:0000313" key="3">
    <source>
        <dbReference type="Proteomes" id="UP000092971"/>
    </source>
</evidence>
<dbReference type="EMBL" id="CP014672">
    <property type="protein sequence ID" value="ANW98027.1"/>
    <property type="molecule type" value="Genomic_DNA"/>
</dbReference>
<accession>A0A1B1YB71</accession>
<protein>
    <submittedName>
        <fullName evidence="2">5-bromo-4-chloroindolyl phosphate hydrolysis protein</fullName>
    </submittedName>
</protein>
<feature type="transmembrane region" description="Helical" evidence="1">
    <location>
        <begin position="30"/>
        <end position="47"/>
    </location>
</feature>
<dbReference type="InterPro" id="IPR018770">
    <property type="entry name" value="ChloroindolylP_hydrolase"/>
</dbReference>
<dbReference type="RefSeq" id="WP_015358297.1">
    <property type="nucleotide sequence ID" value="NZ_CP014672.1"/>
</dbReference>
<proteinExistence type="predicted"/>
<dbReference type="Pfam" id="PF10112">
    <property type="entry name" value="Halogen_Hydrol"/>
    <property type="match status" value="1"/>
</dbReference>
<organism evidence="2 3">
    <name type="scientific">Thermoclostridium stercorarium subsp. thermolacticum DSM 2910</name>
    <dbReference type="NCBI Taxonomy" id="1121336"/>
    <lineage>
        <taxon>Bacteria</taxon>
        <taxon>Bacillati</taxon>
        <taxon>Bacillota</taxon>
        <taxon>Clostridia</taxon>
        <taxon>Eubacteriales</taxon>
        <taxon>Oscillospiraceae</taxon>
        <taxon>Thermoclostridium</taxon>
    </lineage>
</organism>
<keyword evidence="1" id="KW-0812">Transmembrane</keyword>
<sequence>MKALRFILSTIISLTFLALFLEGFHSSLPAAILAGGLSFLGGMLMFSPDRKTKETKKTQLKPPKNRKKVIPAPGDDEFVCEGVTRGELKRIVREGKEQVNRIEETGLKIMNHTVRVDVLEICSIANDIFDNFLKDPRDIKESRRFLLYYLDTTERIVSKYYELSNTSYLSDEAKKTLKDVESTLVLIKDSFRNHLKKLTENDVLDLEAEIRVLQNTIKREGI</sequence>
<evidence type="ECO:0000313" key="2">
    <source>
        <dbReference type="EMBL" id="ANW98027.1"/>
    </source>
</evidence>
<reference evidence="2 3" key="1">
    <citation type="submission" date="2016-02" db="EMBL/GenBank/DDBJ databases">
        <title>Comparison of Clostridium stercorarium subspecies using comparative genomics and transcriptomics.</title>
        <authorList>
            <person name="Schellenberg J."/>
            <person name="Thallinger G."/>
            <person name="Levin D.B."/>
            <person name="Zhang X."/>
            <person name="Alvare G."/>
            <person name="Fristensky B."/>
            <person name="Sparling R."/>
        </authorList>
    </citation>
    <scope>NUCLEOTIDE SEQUENCE [LARGE SCALE GENOMIC DNA]</scope>
    <source>
        <strain evidence="2 3">DSM 2910</strain>
    </source>
</reference>
<evidence type="ECO:0000256" key="1">
    <source>
        <dbReference type="SAM" id="Phobius"/>
    </source>
</evidence>
<dbReference type="Proteomes" id="UP000092971">
    <property type="component" value="Chromosome"/>
</dbReference>
<keyword evidence="1" id="KW-0472">Membrane</keyword>
<feature type="transmembrane region" description="Helical" evidence="1">
    <location>
        <begin position="7"/>
        <end position="24"/>
    </location>
</feature>
<keyword evidence="1" id="KW-1133">Transmembrane helix</keyword>
<gene>
    <name evidence="2" type="ORF">CSTERTH_02700</name>
</gene>